<evidence type="ECO:0000256" key="5">
    <source>
        <dbReference type="ARBA" id="ARBA00022989"/>
    </source>
</evidence>
<feature type="transmembrane region" description="Helical" evidence="7">
    <location>
        <begin position="62"/>
        <end position="82"/>
    </location>
</feature>
<feature type="transmembrane region" description="Helical" evidence="7">
    <location>
        <begin position="272"/>
        <end position="298"/>
    </location>
</feature>
<keyword evidence="6 7" id="KW-0472">Membrane</keyword>
<comment type="similarity">
    <text evidence="2">Belongs to the wax synthase family.</text>
</comment>
<evidence type="ECO:0000313" key="10">
    <source>
        <dbReference type="Proteomes" id="UP000053573"/>
    </source>
</evidence>
<dbReference type="PANTHER" id="PTHR31595:SF27">
    <property type="entry name" value="WAX SYNTHASE DOMAIN-CONTAINING PROTEIN-RELATED"/>
    <property type="match status" value="1"/>
</dbReference>
<keyword evidence="4 7" id="KW-0812">Transmembrane</keyword>
<proteinExistence type="inferred from homology"/>
<feature type="transmembrane region" description="Helical" evidence="7">
    <location>
        <begin position="386"/>
        <end position="410"/>
    </location>
</feature>
<evidence type="ECO:0000313" key="9">
    <source>
        <dbReference type="EMBL" id="KLJ06626.1"/>
    </source>
</evidence>
<dbReference type="PANTHER" id="PTHR31595">
    <property type="entry name" value="LONG-CHAIN-ALCOHOL O-FATTY-ACYLTRANSFERASE 3-RELATED"/>
    <property type="match status" value="1"/>
</dbReference>
<keyword evidence="10" id="KW-1185">Reference proteome</keyword>
<dbReference type="Pfam" id="PF13813">
    <property type="entry name" value="MBOAT_2"/>
    <property type="match status" value="1"/>
</dbReference>
<comment type="caution">
    <text evidence="9">The sequence shown here is derived from an EMBL/GenBank/DDBJ whole genome shotgun (WGS) entry which is preliminary data.</text>
</comment>
<keyword evidence="5 7" id="KW-1133">Transmembrane helix</keyword>
<dbReference type="AlphaFoldDB" id="A0A0H1BBK5"/>
<reference evidence="10" key="1">
    <citation type="journal article" date="2015" name="PLoS Genet.">
        <title>The dynamic genome and transcriptome of the human fungal pathogen Blastomyces and close relative Emmonsia.</title>
        <authorList>
            <person name="Munoz J.F."/>
            <person name="Gauthier G.M."/>
            <person name="Desjardins C.A."/>
            <person name="Gallo J.E."/>
            <person name="Holder J."/>
            <person name="Sullivan T.D."/>
            <person name="Marty A.J."/>
            <person name="Carmen J.C."/>
            <person name="Chen Z."/>
            <person name="Ding L."/>
            <person name="Gujja S."/>
            <person name="Magrini V."/>
            <person name="Misas E."/>
            <person name="Mitreva M."/>
            <person name="Priest M."/>
            <person name="Saif S."/>
            <person name="Whiston E.A."/>
            <person name="Young S."/>
            <person name="Zeng Q."/>
            <person name="Goldman W.E."/>
            <person name="Mardis E.R."/>
            <person name="Taylor J.W."/>
            <person name="McEwen J.G."/>
            <person name="Clay O.K."/>
            <person name="Klein B.S."/>
            <person name="Cuomo C.A."/>
        </authorList>
    </citation>
    <scope>NUCLEOTIDE SEQUENCE [LARGE SCALE GENOMIC DNA]</scope>
    <source>
        <strain evidence="10">UAMH 139</strain>
    </source>
</reference>
<sequence>MSNHPRAMLPAFWYLAQGLGTAFLVKYSRKGSLLRIVGFACVAAVQYFFYTSSFALSNNIVYSASLASMSLALFAHCINILFINPIDAQHAPGISIGLNLRGIGTPWLAKNTPEFPSYYGGRRPGRFTFLMRQTAIVTWQYLVIDLLEAAGSVQSPEEIQMVQGPGSEFMYLSATKEQWIARIATSLISNFIMSRIMVDGVVRLLSILFVGLGISNPSDWPPLFNSMWDAYTLRNYWGKFWQQMLRWPFTSISNYLTRRVLHLPRPSFLERYLNILFVFSLSGLLHVPFLAATGIATLDAWRGSMLYFTSFTLGFMIEDTAQALWRRLGVGKSGSQAASAGVTVFKRVVGMLWVMAFMCMTAPFFGYPVSRVPAERREMIPSGFSLARAVGVEPVLGVVGVGAVFLKFVFGAGL</sequence>
<evidence type="ECO:0000256" key="2">
    <source>
        <dbReference type="ARBA" id="ARBA00007282"/>
    </source>
</evidence>
<gene>
    <name evidence="9" type="ORF">EMPG_17865</name>
</gene>
<dbReference type="GO" id="GO:0016020">
    <property type="term" value="C:membrane"/>
    <property type="evidence" value="ECO:0007669"/>
    <property type="project" value="UniProtKB-SubCell"/>
</dbReference>
<organism evidence="9 10">
    <name type="scientific">Blastomyces silverae</name>
    <dbReference type="NCBI Taxonomy" id="2060906"/>
    <lineage>
        <taxon>Eukaryota</taxon>
        <taxon>Fungi</taxon>
        <taxon>Dikarya</taxon>
        <taxon>Ascomycota</taxon>
        <taxon>Pezizomycotina</taxon>
        <taxon>Eurotiomycetes</taxon>
        <taxon>Eurotiomycetidae</taxon>
        <taxon>Onygenales</taxon>
        <taxon>Ajellomycetaceae</taxon>
        <taxon>Blastomyces</taxon>
    </lineage>
</organism>
<dbReference type="InterPro" id="IPR044851">
    <property type="entry name" value="Wax_synthase"/>
</dbReference>
<name>A0A0H1BBK5_9EURO</name>
<comment type="subcellular location">
    <subcellularLocation>
        <location evidence="1">Membrane</location>
        <topology evidence="1">Multi-pass membrane protein</topology>
    </subcellularLocation>
</comment>
<dbReference type="GO" id="GO:0006629">
    <property type="term" value="P:lipid metabolic process"/>
    <property type="evidence" value="ECO:0007669"/>
    <property type="project" value="InterPro"/>
</dbReference>
<feature type="transmembrane region" description="Helical" evidence="7">
    <location>
        <begin position="345"/>
        <end position="365"/>
    </location>
</feature>
<dbReference type="EMBL" id="LDEV01003003">
    <property type="protein sequence ID" value="KLJ06626.1"/>
    <property type="molecule type" value="Genomic_DNA"/>
</dbReference>
<evidence type="ECO:0000256" key="3">
    <source>
        <dbReference type="ARBA" id="ARBA00022679"/>
    </source>
</evidence>
<feature type="transmembrane region" description="Helical" evidence="7">
    <location>
        <begin position="32"/>
        <end position="50"/>
    </location>
</feature>
<dbReference type="OrthoDB" id="1077582at2759"/>
<dbReference type="STRING" id="2060906.A0A0H1BBK5"/>
<protein>
    <recommendedName>
        <fullName evidence="8">Wax synthase domain-containing protein</fullName>
    </recommendedName>
</protein>
<dbReference type="InterPro" id="IPR032805">
    <property type="entry name" value="Wax_synthase_dom"/>
</dbReference>
<keyword evidence="3" id="KW-0808">Transferase</keyword>
<accession>A0A0H1BBK5</accession>
<feature type="domain" description="Wax synthase" evidence="8">
    <location>
        <begin position="220"/>
        <end position="308"/>
    </location>
</feature>
<evidence type="ECO:0000256" key="7">
    <source>
        <dbReference type="SAM" id="Phobius"/>
    </source>
</evidence>
<evidence type="ECO:0000259" key="8">
    <source>
        <dbReference type="Pfam" id="PF13813"/>
    </source>
</evidence>
<dbReference type="GO" id="GO:0008374">
    <property type="term" value="F:O-acyltransferase activity"/>
    <property type="evidence" value="ECO:0007669"/>
    <property type="project" value="InterPro"/>
</dbReference>
<evidence type="ECO:0000256" key="6">
    <source>
        <dbReference type="ARBA" id="ARBA00023136"/>
    </source>
</evidence>
<dbReference type="Proteomes" id="UP000053573">
    <property type="component" value="Unassembled WGS sequence"/>
</dbReference>
<evidence type="ECO:0000256" key="1">
    <source>
        <dbReference type="ARBA" id="ARBA00004141"/>
    </source>
</evidence>
<evidence type="ECO:0000256" key="4">
    <source>
        <dbReference type="ARBA" id="ARBA00022692"/>
    </source>
</evidence>